<feature type="region of interest" description="Disordered" evidence="9">
    <location>
        <begin position="548"/>
        <end position="583"/>
    </location>
</feature>
<reference evidence="11 12" key="1">
    <citation type="journal article" date="2014" name="PLoS ONE">
        <title>De novo Genome Assembly of the Fungal Plant Pathogen Pyrenophora semeniperda.</title>
        <authorList>
            <person name="Soliai M.M."/>
            <person name="Meyer S.E."/>
            <person name="Udall J.A."/>
            <person name="Elzinga D.E."/>
            <person name="Hermansen R.A."/>
            <person name="Bodily P.M."/>
            <person name="Hart A.A."/>
            <person name="Coleman C.E."/>
        </authorList>
    </citation>
    <scope>NUCLEOTIDE SEQUENCE [LARGE SCALE GENOMIC DNA]</scope>
    <source>
        <strain evidence="11 12">CCB06</strain>
        <tissue evidence="11">Mycelium</tissue>
    </source>
</reference>
<organism evidence="11 12">
    <name type="scientific">Pyrenophora seminiperda CCB06</name>
    <dbReference type="NCBI Taxonomy" id="1302712"/>
    <lineage>
        <taxon>Eukaryota</taxon>
        <taxon>Fungi</taxon>
        <taxon>Dikarya</taxon>
        <taxon>Ascomycota</taxon>
        <taxon>Pezizomycotina</taxon>
        <taxon>Dothideomycetes</taxon>
        <taxon>Pleosporomycetidae</taxon>
        <taxon>Pleosporales</taxon>
        <taxon>Pleosporineae</taxon>
        <taxon>Pleosporaceae</taxon>
        <taxon>Pyrenophora</taxon>
    </lineage>
</organism>
<evidence type="ECO:0000256" key="6">
    <source>
        <dbReference type="ARBA" id="ARBA00022771"/>
    </source>
</evidence>
<keyword evidence="5" id="KW-0677">Repeat</keyword>
<dbReference type="Gene3D" id="1.20.120.1750">
    <property type="match status" value="1"/>
</dbReference>
<dbReference type="InterPro" id="IPR044066">
    <property type="entry name" value="TRIAD_supradom"/>
</dbReference>
<feature type="domain" description="RING-type" evidence="10">
    <location>
        <begin position="174"/>
        <end position="386"/>
    </location>
</feature>
<proteinExistence type="predicted"/>
<feature type="compositionally biased region" description="Pro residues" evidence="9">
    <location>
        <begin position="558"/>
        <end position="570"/>
    </location>
</feature>
<dbReference type="Pfam" id="PF26200">
    <property type="entry name" value="Rcat_RNF216"/>
    <property type="match status" value="1"/>
</dbReference>
<keyword evidence="6" id="KW-0863">Zinc-finger</keyword>
<keyword evidence="3" id="KW-0808">Transferase</keyword>
<comment type="catalytic activity">
    <reaction evidence="1">
        <text>[E2 ubiquitin-conjugating enzyme]-S-ubiquitinyl-L-cysteine + [acceptor protein]-L-lysine = [E2 ubiquitin-conjugating enzyme]-L-cysteine + [acceptor protein]-N(6)-ubiquitinyl-L-lysine.</text>
        <dbReference type="EC" id="2.3.2.31"/>
    </reaction>
</comment>
<evidence type="ECO:0000313" key="11">
    <source>
        <dbReference type="EMBL" id="RMZ69945.1"/>
    </source>
</evidence>
<evidence type="ECO:0000256" key="4">
    <source>
        <dbReference type="ARBA" id="ARBA00022723"/>
    </source>
</evidence>
<feature type="compositionally biased region" description="Low complexity" evidence="9">
    <location>
        <begin position="548"/>
        <end position="557"/>
    </location>
</feature>
<sequence length="755" mass="83250">MGAKFSRAVRPHVKVAAASPVATSPDDEIDNDANTRGKCQELAPQLFPIERPHCRDDIVVATSTITRTPTEQRRHSAPALGFAEAAADGDMDQSAERMLAMIEEMQERTLERARLLHGETEPGSAVDTVTAERMGDYQRMTEMIREHQLERERELVRHRDRQEGSEPAPAADPVEVKCLACLEKLPDAKDPKHAKEVIKPCRSHDHTYCGSCIGDMFVNACNDITRMPPRCCYQIPIHVAKPHLSKEELDEFRIKYDEWQTPNPFYCPIPTCSTFIPNRLLPQRVDSGVGPPLSKTFACPKCEASICLDCRQVSHPNSICATSEFGIDAETTKLLKGWGYKKCPKCGHGLKRMYGCNHMECLCGAHFCYSCMQEYNQCGGNCNDDDDEDDAYEYGPGEDEPEQGSEEEFQALVRAAQIASEGEEAPREVSEEEFQAILREAQTADPVPASTTPTTTPPRQPVVEEPRNLDAGGQRYWERQRVDFGDEPREDYENRSWSCVHRFQTYPLSLKDALSGNPASTEIECVKCWRVIHPQIQNPEVPAAAAAAATAGVVGTTPGPPPGPPPPPPRGARTEVGRVGQGQGQGLLRGIRRGHQRGGRRGYAPWTPPRGLLIQQTQGTRVGTAPHLTVPVPTNSLLDISFAPSTTPMEDLTFHSPPVNPYTSSNNNNPTTTMPPPPALPRASTSLLNPKPHTKPSPPPSSASSSSISNVFTSLAQKQNFSPAYECVHCDILVCEDCKDAIVRELNKTLGRWDR</sequence>
<dbReference type="GO" id="GO:0016567">
    <property type="term" value="P:protein ubiquitination"/>
    <property type="evidence" value="ECO:0007669"/>
    <property type="project" value="InterPro"/>
</dbReference>
<gene>
    <name evidence="11" type="ORF">GMOD_00008887</name>
</gene>
<name>A0A3M7M612_9PLEO</name>
<dbReference type="InterPro" id="IPR002867">
    <property type="entry name" value="IBR_dom"/>
</dbReference>
<evidence type="ECO:0000256" key="7">
    <source>
        <dbReference type="ARBA" id="ARBA00022786"/>
    </source>
</evidence>
<feature type="compositionally biased region" description="Low complexity" evidence="9">
    <location>
        <begin position="661"/>
        <end position="672"/>
    </location>
</feature>
<evidence type="ECO:0000256" key="5">
    <source>
        <dbReference type="ARBA" id="ARBA00022737"/>
    </source>
</evidence>
<dbReference type="GO" id="GO:0008270">
    <property type="term" value="F:zinc ion binding"/>
    <property type="evidence" value="ECO:0007669"/>
    <property type="project" value="UniProtKB-KW"/>
</dbReference>
<dbReference type="Proteomes" id="UP000265663">
    <property type="component" value="Unassembled WGS sequence"/>
</dbReference>
<evidence type="ECO:0000256" key="1">
    <source>
        <dbReference type="ARBA" id="ARBA00001798"/>
    </source>
</evidence>
<keyword evidence="4" id="KW-0479">Metal-binding</keyword>
<dbReference type="AlphaFoldDB" id="A0A3M7M612"/>
<evidence type="ECO:0000313" key="12">
    <source>
        <dbReference type="Proteomes" id="UP000265663"/>
    </source>
</evidence>
<keyword evidence="12" id="KW-1185">Reference proteome</keyword>
<protein>
    <recommendedName>
        <fullName evidence="2">RBR-type E3 ubiquitin transferase</fullName>
        <ecNumber evidence="2">2.3.2.31</ecNumber>
    </recommendedName>
</protein>
<feature type="region of interest" description="Disordered" evidence="9">
    <location>
        <begin position="649"/>
        <end position="707"/>
    </location>
</feature>
<evidence type="ECO:0000256" key="8">
    <source>
        <dbReference type="ARBA" id="ARBA00022833"/>
    </source>
</evidence>
<dbReference type="PANTHER" id="PTHR11685">
    <property type="entry name" value="RBR FAMILY RING FINGER AND IBR DOMAIN-CONTAINING"/>
    <property type="match status" value="1"/>
</dbReference>
<dbReference type="EMBL" id="KE747823">
    <property type="protein sequence ID" value="RMZ69945.1"/>
    <property type="molecule type" value="Genomic_DNA"/>
</dbReference>
<dbReference type="EC" id="2.3.2.31" evidence="2"/>
<dbReference type="Pfam" id="PF01485">
    <property type="entry name" value="IBR"/>
    <property type="match status" value="1"/>
</dbReference>
<evidence type="ECO:0000259" key="10">
    <source>
        <dbReference type="PROSITE" id="PS51873"/>
    </source>
</evidence>
<accession>A0A3M7M612</accession>
<evidence type="ECO:0000256" key="3">
    <source>
        <dbReference type="ARBA" id="ARBA00022679"/>
    </source>
</evidence>
<evidence type="ECO:0000256" key="9">
    <source>
        <dbReference type="SAM" id="MobiDB-lite"/>
    </source>
</evidence>
<dbReference type="GO" id="GO:0061630">
    <property type="term" value="F:ubiquitin protein ligase activity"/>
    <property type="evidence" value="ECO:0007669"/>
    <property type="project" value="UniProtKB-EC"/>
</dbReference>
<feature type="compositionally biased region" description="Low complexity" evidence="9">
    <location>
        <begin position="443"/>
        <end position="454"/>
    </location>
</feature>
<keyword evidence="7" id="KW-0833">Ubl conjugation pathway</keyword>
<keyword evidence="8" id="KW-0862">Zinc</keyword>
<dbReference type="InterPro" id="IPR031127">
    <property type="entry name" value="E3_UB_ligase_RBR"/>
</dbReference>
<dbReference type="OrthoDB" id="10009520at2759"/>
<dbReference type="PROSITE" id="PS51873">
    <property type="entry name" value="TRIAD"/>
    <property type="match status" value="1"/>
</dbReference>
<dbReference type="CDD" id="cd22584">
    <property type="entry name" value="Rcat_RBR_unk"/>
    <property type="match status" value="1"/>
</dbReference>
<evidence type="ECO:0000256" key="2">
    <source>
        <dbReference type="ARBA" id="ARBA00012251"/>
    </source>
</evidence>
<feature type="region of interest" description="Disordered" evidence="9">
    <location>
        <begin position="441"/>
        <end position="466"/>
    </location>
</feature>
<dbReference type="SUPFAM" id="SSF57850">
    <property type="entry name" value="RING/U-box"/>
    <property type="match status" value="1"/>
</dbReference>